<dbReference type="VEuPathDB" id="CryptoDB:Cvel_23878"/>
<feature type="region of interest" description="Disordered" evidence="1">
    <location>
        <begin position="25"/>
        <end position="47"/>
    </location>
</feature>
<protein>
    <recommendedName>
        <fullName evidence="2">C2H2-type domain-containing protein</fullName>
    </recommendedName>
</protein>
<feature type="compositionally biased region" description="Low complexity" evidence="1">
    <location>
        <begin position="166"/>
        <end position="184"/>
    </location>
</feature>
<name>A0A0G4GY80_9ALVE</name>
<dbReference type="InterPro" id="IPR013087">
    <property type="entry name" value="Znf_C2H2_type"/>
</dbReference>
<organism evidence="3">
    <name type="scientific">Chromera velia CCMP2878</name>
    <dbReference type="NCBI Taxonomy" id="1169474"/>
    <lineage>
        <taxon>Eukaryota</taxon>
        <taxon>Sar</taxon>
        <taxon>Alveolata</taxon>
        <taxon>Colpodellida</taxon>
        <taxon>Chromeraceae</taxon>
        <taxon>Chromera</taxon>
    </lineage>
</organism>
<feature type="region of interest" description="Disordered" evidence="1">
    <location>
        <begin position="126"/>
        <end position="262"/>
    </location>
</feature>
<feature type="region of interest" description="Disordered" evidence="1">
    <location>
        <begin position="346"/>
        <end position="411"/>
    </location>
</feature>
<evidence type="ECO:0000313" key="3">
    <source>
        <dbReference type="EMBL" id="CEM36042.1"/>
    </source>
</evidence>
<reference evidence="3" key="1">
    <citation type="submission" date="2014-11" db="EMBL/GenBank/DDBJ databases">
        <authorList>
            <person name="Otto D Thomas"/>
            <person name="Naeem Raeece"/>
        </authorList>
    </citation>
    <scope>NUCLEOTIDE SEQUENCE</scope>
</reference>
<sequence>MRIRTRERMFLRGGELLVARHADETGMQATSRLHPPEQQGKTKRKLDPNGLPFLHACLVCKKRMMTTKDAEKHIRGSAHREAVGCKQLVENIMRQRFPEGLIRVKDPRWELLQAGFEDGLKKLKRQEETEGVTSNPTPAVHTPSSSSSAAAVIGGHHHTPSSSGNAAAVIHSSHHPSASSSSSAGVTNEGGPIQTSPLPHPQMVSAASSSSRPSAEDAHVSTPVGSLSPEHAQSASAPQQQEQQSAPSSPQAPANQNIPSTAAEGRQKIADPLLKTLMDYLNTHTFECTKCQLSNLQDWHALNAHYSSSRHVHGKEVGVLDPKQSETDARVAELVEIRRRLVRREMTPGTGYVGGDEGGGGESRGGGENPEGGGDGGGEGGDGRDQGSISQRGGGGLQGLGGGGGLKDDCASLGWSEAADSVFSESYFLSGRHHVAGGEEGETAEEH</sequence>
<feature type="compositionally biased region" description="Gly residues" evidence="1">
    <location>
        <begin position="392"/>
        <end position="405"/>
    </location>
</feature>
<accession>A0A0G4GY80</accession>
<feature type="compositionally biased region" description="Gly residues" evidence="1">
    <location>
        <begin position="351"/>
        <end position="380"/>
    </location>
</feature>
<feature type="compositionally biased region" description="Low complexity" evidence="1">
    <location>
        <begin position="228"/>
        <end position="254"/>
    </location>
</feature>
<dbReference type="EMBL" id="CDMZ01001674">
    <property type="protein sequence ID" value="CEM36042.1"/>
    <property type="molecule type" value="Genomic_DNA"/>
</dbReference>
<feature type="domain" description="C2H2-type" evidence="2">
    <location>
        <begin position="57"/>
        <end position="79"/>
    </location>
</feature>
<evidence type="ECO:0000259" key="2">
    <source>
        <dbReference type="PROSITE" id="PS00028"/>
    </source>
</evidence>
<proteinExistence type="predicted"/>
<dbReference type="AlphaFoldDB" id="A0A0G4GY80"/>
<evidence type="ECO:0000256" key="1">
    <source>
        <dbReference type="SAM" id="MobiDB-lite"/>
    </source>
</evidence>
<gene>
    <name evidence="3" type="ORF">Cvel_23878</name>
</gene>
<dbReference type="PROSITE" id="PS00028">
    <property type="entry name" value="ZINC_FINGER_C2H2_1"/>
    <property type="match status" value="1"/>
</dbReference>